<feature type="signal peptide" evidence="6">
    <location>
        <begin position="1"/>
        <end position="18"/>
    </location>
</feature>
<dbReference type="GO" id="GO:1901678">
    <property type="term" value="P:iron coordination entity transport"/>
    <property type="evidence" value="ECO:0007669"/>
    <property type="project" value="UniProtKB-ARBA"/>
</dbReference>
<evidence type="ECO:0000313" key="8">
    <source>
        <dbReference type="EMBL" id="ABW28386.1"/>
    </source>
</evidence>
<dbReference type="EMBL" id="CP000828">
    <property type="protein sequence ID" value="ABW28386.1"/>
    <property type="molecule type" value="Genomic_DNA"/>
</dbReference>
<dbReference type="PROSITE" id="PS50983">
    <property type="entry name" value="FE_B12_PBP"/>
    <property type="match status" value="1"/>
</dbReference>
<keyword evidence="3" id="KW-0813">Transport</keyword>
<dbReference type="GO" id="GO:0030288">
    <property type="term" value="C:outer membrane-bounded periplasmic space"/>
    <property type="evidence" value="ECO:0007669"/>
    <property type="project" value="TreeGrafter"/>
</dbReference>
<feature type="domain" description="Fe/B12 periplasmic-binding" evidence="7">
    <location>
        <begin position="55"/>
        <end position="342"/>
    </location>
</feature>
<evidence type="ECO:0000256" key="4">
    <source>
        <dbReference type="ARBA" id="ARBA00022729"/>
    </source>
</evidence>
<evidence type="ECO:0000259" key="7">
    <source>
        <dbReference type="PROSITE" id="PS50983"/>
    </source>
</evidence>
<dbReference type="STRING" id="329726.AM1_3392"/>
<reference evidence="8 9" key="1">
    <citation type="journal article" date="2008" name="Proc. Natl. Acad. Sci. U.S.A.">
        <title>Niche adaptation and genome expansion in the chlorophyll d-producing cyanobacterium Acaryochloris marina.</title>
        <authorList>
            <person name="Swingley W.D."/>
            <person name="Chen M."/>
            <person name="Cheung P.C."/>
            <person name="Conrad A.L."/>
            <person name="Dejesa L.C."/>
            <person name="Hao J."/>
            <person name="Honchak B.M."/>
            <person name="Karbach L.E."/>
            <person name="Kurdoglu A."/>
            <person name="Lahiri S."/>
            <person name="Mastrian S.D."/>
            <person name="Miyashita H."/>
            <person name="Page L."/>
            <person name="Ramakrishna P."/>
            <person name="Satoh S."/>
            <person name="Sattley W.M."/>
            <person name="Shimada Y."/>
            <person name="Taylor H.L."/>
            <person name="Tomo T."/>
            <person name="Tsuchiya T."/>
            <person name="Wang Z.T."/>
            <person name="Raymond J."/>
            <person name="Mimuro M."/>
            <person name="Blankenship R.E."/>
            <person name="Touchman J.W."/>
        </authorList>
    </citation>
    <scope>NUCLEOTIDE SEQUENCE [LARGE SCALE GENOMIC DNA]</scope>
    <source>
        <strain evidence="9">MBIC 11017</strain>
    </source>
</reference>
<dbReference type="InterPro" id="IPR051313">
    <property type="entry name" value="Bact_iron-sidero_bind"/>
</dbReference>
<dbReference type="PANTHER" id="PTHR30532">
    <property type="entry name" value="IRON III DICITRATE-BINDING PERIPLASMIC PROTEIN"/>
    <property type="match status" value="1"/>
</dbReference>
<keyword evidence="9" id="KW-1185">Reference proteome</keyword>
<organism evidence="8 9">
    <name type="scientific">Acaryochloris marina (strain MBIC 11017)</name>
    <dbReference type="NCBI Taxonomy" id="329726"/>
    <lineage>
        <taxon>Bacteria</taxon>
        <taxon>Bacillati</taxon>
        <taxon>Cyanobacteriota</taxon>
        <taxon>Cyanophyceae</taxon>
        <taxon>Acaryochloridales</taxon>
        <taxon>Acaryochloridaceae</taxon>
        <taxon>Acaryochloris</taxon>
    </lineage>
</organism>
<dbReference type="Gene3D" id="3.40.50.1980">
    <property type="entry name" value="Nitrogenase molybdenum iron protein domain"/>
    <property type="match status" value="2"/>
</dbReference>
<dbReference type="Proteomes" id="UP000000268">
    <property type="component" value="Chromosome"/>
</dbReference>
<evidence type="ECO:0000256" key="6">
    <source>
        <dbReference type="SAM" id="SignalP"/>
    </source>
</evidence>
<keyword evidence="4 6" id="KW-0732">Signal</keyword>
<dbReference type="PROSITE" id="PS51257">
    <property type="entry name" value="PROKAR_LIPOPROTEIN"/>
    <property type="match status" value="1"/>
</dbReference>
<dbReference type="RefSeq" id="WP_012163785.1">
    <property type="nucleotide sequence ID" value="NC_009925.1"/>
</dbReference>
<dbReference type="Pfam" id="PF01497">
    <property type="entry name" value="Peripla_BP_2"/>
    <property type="match status" value="1"/>
</dbReference>
<proteinExistence type="inferred from homology"/>
<evidence type="ECO:0000256" key="5">
    <source>
        <dbReference type="SAM" id="Coils"/>
    </source>
</evidence>
<gene>
    <name evidence="8" type="ordered locus">AM1_3392</name>
</gene>
<dbReference type="OrthoDB" id="61776at2"/>
<feature type="chain" id="PRO_5002747964" evidence="6">
    <location>
        <begin position="19"/>
        <end position="352"/>
    </location>
</feature>
<evidence type="ECO:0000313" key="9">
    <source>
        <dbReference type="Proteomes" id="UP000000268"/>
    </source>
</evidence>
<evidence type="ECO:0000256" key="2">
    <source>
        <dbReference type="ARBA" id="ARBA00008814"/>
    </source>
</evidence>
<dbReference type="InterPro" id="IPR002491">
    <property type="entry name" value="ABC_transptr_periplasmic_BD"/>
</dbReference>
<dbReference type="KEGG" id="amr:AM1_3392"/>
<dbReference type="CDD" id="cd01146">
    <property type="entry name" value="FhuD"/>
    <property type="match status" value="1"/>
</dbReference>
<comment type="subcellular location">
    <subcellularLocation>
        <location evidence="1">Cell envelope</location>
    </subcellularLocation>
</comment>
<accession>B0C039</accession>
<feature type="coiled-coil region" evidence="5">
    <location>
        <begin position="162"/>
        <end position="189"/>
    </location>
</feature>
<evidence type="ECO:0000256" key="3">
    <source>
        <dbReference type="ARBA" id="ARBA00022448"/>
    </source>
</evidence>
<dbReference type="HOGENOM" id="CLU_038034_0_2_3"/>
<keyword evidence="5" id="KW-0175">Coiled coil</keyword>
<name>B0C039_ACAM1</name>
<comment type="similarity">
    <text evidence="2">Belongs to the bacterial solute-binding protein 8 family.</text>
</comment>
<dbReference type="PANTHER" id="PTHR30532:SF24">
    <property type="entry name" value="FERRIC ENTEROBACTIN-BINDING PERIPLASMIC PROTEIN FEPB"/>
    <property type="match status" value="1"/>
</dbReference>
<dbReference type="eggNOG" id="COG0614">
    <property type="taxonomic scope" value="Bacteria"/>
</dbReference>
<dbReference type="SUPFAM" id="SSF53807">
    <property type="entry name" value="Helical backbone' metal receptor"/>
    <property type="match status" value="1"/>
</dbReference>
<protein>
    <submittedName>
        <fullName evidence="8">Probable iron(III) dicitrate ABC transporter</fullName>
    </submittedName>
</protein>
<sequence>MSLFKLLLLVMLSGSLLACQRTEPSKNSPSSAEFGSCRTITHEQGKTEICRQPQRIVVLGPYLLEQVLALGAQPVGYADHLTLHQGDYKKPSEQIPYLGNRVKTQPVNVGLAYQPSVEAILKAQPDLILAPDLATNQYQALTQIAPTLSFKIEGGKTNLQAIAQALDRRDRAQQLVAQNKQQLQAAQTTFQPVVADHPKVLALSSADAQSFTLISHTNSFCGSFLKDLGFQLVYPKGLKPQDLEASQHPTLSIETLPQLNAANSIILFGYDFNPKDSGTEFSNQQLQPIKQAWQQNAIAQSLKASKSGRVYFVPAYLCLGLPGPIGTELYLNELKQQLLTPQTRKHVEAQKS</sequence>
<evidence type="ECO:0000256" key="1">
    <source>
        <dbReference type="ARBA" id="ARBA00004196"/>
    </source>
</evidence>
<dbReference type="AlphaFoldDB" id="B0C039"/>